<dbReference type="InterPro" id="IPR011042">
    <property type="entry name" value="6-blade_b-propeller_TolB-like"/>
</dbReference>
<gene>
    <name evidence="7" type="ORF">APLA_LOCUS1748</name>
</gene>
<evidence type="ECO:0000256" key="2">
    <source>
        <dbReference type="ARBA" id="ARBA00009127"/>
    </source>
</evidence>
<accession>A0A8S0YWK3</accession>
<keyword evidence="5" id="KW-0325">Glycoprotein</keyword>
<comment type="similarity">
    <text evidence="2">Belongs to the major royal jelly protein family.</text>
</comment>
<evidence type="ECO:0000256" key="3">
    <source>
        <dbReference type="ARBA" id="ARBA00022525"/>
    </source>
</evidence>
<evidence type="ECO:0000313" key="7">
    <source>
        <dbReference type="EMBL" id="CAB3224158.1"/>
    </source>
</evidence>
<reference evidence="7 8" key="1">
    <citation type="submission" date="2020-04" db="EMBL/GenBank/DDBJ databases">
        <authorList>
            <person name="Wallbank WR R."/>
            <person name="Pardo Diaz C."/>
            <person name="Kozak K."/>
            <person name="Martin S."/>
            <person name="Jiggins C."/>
            <person name="Moest M."/>
            <person name="Warren A I."/>
            <person name="Byers J.R.P. K."/>
            <person name="Montejo-Kovacevich G."/>
            <person name="Yen C E."/>
        </authorList>
    </citation>
    <scope>NUCLEOTIDE SEQUENCE [LARGE SCALE GENOMIC DNA]</scope>
</reference>
<name>A0A8S0YWK3_ARCPL</name>
<evidence type="ECO:0000256" key="6">
    <source>
        <dbReference type="SAM" id="SignalP"/>
    </source>
</evidence>
<organism evidence="7 8">
    <name type="scientific">Arctia plantaginis</name>
    <name type="common">Wood tiger moth</name>
    <name type="synonym">Phalaena plantaginis</name>
    <dbReference type="NCBI Taxonomy" id="874455"/>
    <lineage>
        <taxon>Eukaryota</taxon>
        <taxon>Metazoa</taxon>
        <taxon>Ecdysozoa</taxon>
        <taxon>Arthropoda</taxon>
        <taxon>Hexapoda</taxon>
        <taxon>Insecta</taxon>
        <taxon>Pterygota</taxon>
        <taxon>Neoptera</taxon>
        <taxon>Endopterygota</taxon>
        <taxon>Lepidoptera</taxon>
        <taxon>Glossata</taxon>
        <taxon>Ditrysia</taxon>
        <taxon>Noctuoidea</taxon>
        <taxon>Erebidae</taxon>
        <taxon>Arctiinae</taxon>
        <taxon>Arctia</taxon>
    </lineage>
</organism>
<feature type="signal peptide" evidence="6">
    <location>
        <begin position="1"/>
        <end position="26"/>
    </location>
</feature>
<keyword evidence="4 6" id="KW-0732">Signal</keyword>
<sequence>MEIKRMFKSVKMLSVFIIYLDQVTMSTLQDQREYCATLLSQYDPELLASFKWEMSHGIERFFLLSYCLACCWPGLGAKSDLRIVKQWAELDFVFPSQAAQRIAIERNYYTRGSSVPIDVDVNHRQGVPSRIFVTIPRFGPGRPVTLGTVEPDGRIKGYPDYSWHDNQGNNCAGLTSVFRVAIDECQRLWVMDTGKIGDTQNCPPQLLAFDLTTDKLIYRHVVNQSSYSDISLFITPVLDIRSRGAGVGYPFARCW</sequence>
<proteinExistence type="inferred from homology"/>
<keyword evidence="3" id="KW-0964">Secreted</keyword>
<evidence type="ECO:0000313" key="8">
    <source>
        <dbReference type="Proteomes" id="UP000494256"/>
    </source>
</evidence>
<protein>
    <recommendedName>
        <fullName evidence="9">Bee-milk protein</fullName>
    </recommendedName>
</protein>
<dbReference type="PANTHER" id="PTHR10009">
    <property type="entry name" value="PROTEIN YELLOW-RELATED"/>
    <property type="match status" value="1"/>
</dbReference>
<dbReference type="AlphaFoldDB" id="A0A8S0YWK3"/>
<comment type="caution">
    <text evidence="7">The sequence shown here is derived from an EMBL/GenBank/DDBJ whole genome shotgun (WGS) entry which is preliminary data.</text>
</comment>
<evidence type="ECO:0008006" key="9">
    <source>
        <dbReference type="Google" id="ProtNLM"/>
    </source>
</evidence>
<evidence type="ECO:0000256" key="5">
    <source>
        <dbReference type="ARBA" id="ARBA00023180"/>
    </source>
</evidence>
<dbReference type="Proteomes" id="UP000494256">
    <property type="component" value="Unassembled WGS sequence"/>
</dbReference>
<comment type="subcellular location">
    <subcellularLocation>
        <location evidence="1">Secreted</location>
    </subcellularLocation>
</comment>
<dbReference type="EMBL" id="CADEBD010000171">
    <property type="protein sequence ID" value="CAB3224158.1"/>
    <property type="molecule type" value="Genomic_DNA"/>
</dbReference>
<dbReference type="PANTHER" id="PTHR10009:SF7">
    <property type="entry name" value="GH10609P-RELATED"/>
    <property type="match status" value="1"/>
</dbReference>
<evidence type="ECO:0000256" key="4">
    <source>
        <dbReference type="ARBA" id="ARBA00022729"/>
    </source>
</evidence>
<feature type="chain" id="PRO_5035830762" description="Bee-milk protein" evidence="6">
    <location>
        <begin position="27"/>
        <end position="255"/>
    </location>
</feature>
<dbReference type="InterPro" id="IPR017996">
    <property type="entry name" value="MRJP/yellow-related"/>
</dbReference>
<dbReference type="GO" id="GO:0005576">
    <property type="term" value="C:extracellular region"/>
    <property type="evidence" value="ECO:0007669"/>
    <property type="project" value="UniProtKB-SubCell"/>
</dbReference>
<dbReference type="Gene3D" id="2.120.10.30">
    <property type="entry name" value="TolB, C-terminal domain"/>
    <property type="match status" value="1"/>
</dbReference>
<dbReference type="Pfam" id="PF03022">
    <property type="entry name" value="MRJP"/>
    <property type="match status" value="1"/>
</dbReference>
<evidence type="ECO:0000256" key="1">
    <source>
        <dbReference type="ARBA" id="ARBA00004613"/>
    </source>
</evidence>